<dbReference type="PROSITE" id="PS50883">
    <property type="entry name" value="EAL"/>
    <property type="match status" value="1"/>
</dbReference>
<dbReference type="PROSITE" id="PS50113">
    <property type="entry name" value="PAC"/>
    <property type="match status" value="1"/>
</dbReference>
<dbReference type="CDD" id="cd00130">
    <property type="entry name" value="PAS"/>
    <property type="match status" value="1"/>
</dbReference>
<sequence>MALAVTLTAGIFAEQQNRKLHQQSVRAEVNEQLGLVRARLEGNINANLQLARGLVAVISARPDIDQAQFAAIARQMVGSHSQIRNLAAAPDLVVELMYPVEGNERAIGLDYREHREQRGDVLRAVRTGEIVLAGPVDLVQGGRAFIGRFPVFTGPEGEGRTVWGLLSAVIDVDELFEDSGVLAGDLPIDIAIASVDPFGRGSSVFMGSAATFADAPVVATIALPSVTWQVAAVPRGGWPAGPSNTWQVRMAVVLAGLLLVVPMFLAGRLYDERRSHVAELRRRKEQLQRLSHRLELALDTSKIGVWELNLDNGALTWDDRMKELYGIAADEDAASYEVWSTALHPDDRAKAEAEFDSAIASNGAYRSEFRVVLKDGTTRWIRAIGAVHTNIDSHRYIMGVNWDFSSDVELRKHLLAAKESAEQRTVLLEDARSKMEHNALHDSLTGLPNRRYMDEWLSGRGAGCELALFHIDLDRFKQINDTLGHAAGDEVLRHAASVLQENAQPGDFVARIGGDEFVVAVLGSTDENRLADLAGRIIEQMRRPLPFEETHCRCGVSIGIAIADKGTWDEEVARRLLVDADIALYRAKRNGRDRFEFFSDELRADIVRTKRLSDAVLSGLENGEFLPFFQPQFDAKTLDLVGVEALARWEHPTDGLLAPAAFLSIAEELNVAKLIDRTILEQALFQRTRWLAAGIEIPKLSVNVSASRLRDSDLAESLSGLPIQPGSVSFELLESIFLDESDDSIVRNAEHLRSLGVDIEIDDFGTGYASISSLIHLQPARLKIDRGLVMPMVASDRERQLVAAIIEIGHSLGIEAVAEGVETLEHAALLKSLGCDALQGFALARPMRSAQLIEFIRQESWRRAA</sequence>
<dbReference type="GO" id="GO:0007165">
    <property type="term" value="P:signal transduction"/>
    <property type="evidence" value="ECO:0007669"/>
    <property type="project" value="UniProtKB-ARBA"/>
</dbReference>
<evidence type="ECO:0000259" key="9">
    <source>
        <dbReference type="PROSITE" id="PS50883"/>
    </source>
</evidence>
<dbReference type="Pfam" id="PF08447">
    <property type="entry name" value="PAS_3"/>
    <property type="match status" value="1"/>
</dbReference>
<keyword evidence="5" id="KW-0175">Coiled coil</keyword>
<dbReference type="PROSITE" id="PS50887">
    <property type="entry name" value="GGDEF"/>
    <property type="match status" value="1"/>
</dbReference>
<evidence type="ECO:0000259" key="7">
    <source>
        <dbReference type="PROSITE" id="PS50113"/>
    </source>
</evidence>
<dbReference type="NCBIfam" id="TIGR00229">
    <property type="entry name" value="sensory_box"/>
    <property type="match status" value="1"/>
</dbReference>
<dbReference type="GO" id="GO:0003824">
    <property type="term" value="F:catalytic activity"/>
    <property type="evidence" value="ECO:0007669"/>
    <property type="project" value="UniProtKB-ARBA"/>
</dbReference>
<dbReference type="Gene3D" id="3.30.70.270">
    <property type="match status" value="1"/>
</dbReference>
<evidence type="ECO:0000313" key="12">
    <source>
        <dbReference type="Proteomes" id="UP000246132"/>
    </source>
</evidence>
<dbReference type="InterPro" id="IPR042240">
    <property type="entry name" value="CHASE_sf"/>
</dbReference>
<keyword evidence="3" id="KW-1133">Transmembrane helix</keyword>
<dbReference type="InterPro" id="IPR029787">
    <property type="entry name" value="Nucleotide_cyclase"/>
</dbReference>
<dbReference type="SMART" id="SM00267">
    <property type="entry name" value="GGDEF"/>
    <property type="match status" value="1"/>
</dbReference>
<dbReference type="PROSITE" id="PS50112">
    <property type="entry name" value="PAS"/>
    <property type="match status" value="1"/>
</dbReference>
<dbReference type="SUPFAM" id="SSF55785">
    <property type="entry name" value="PYP-like sensor domain (PAS domain)"/>
    <property type="match status" value="1"/>
</dbReference>
<dbReference type="Pfam" id="PF00563">
    <property type="entry name" value="EAL"/>
    <property type="match status" value="1"/>
</dbReference>
<dbReference type="InterPro" id="IPR043128">
    <property type="entry name" value="Rev_trsase/Diguanyl_cyclase"/>
</dbReference>
<dbReference type="Proteomes" id="UP000246132">
    <property type="component" value="Unassembled WGS sequence"/>
</dbReference>
<dbReference type="NCBIfam" id="TIGR00254">
    <property type="entry name" value="GGDEF"/>
    <property type="match status" value="1"/>
</dbReference>
<keyword evidence="4" id="KW-0472">Membrane</keyword>
<dbReference type="GO" id="GO:0016020">
    <property type="term" value="C:membrane"/>
    <property type="evidence" value="ECO:0007669"/>
    <property type="project" value="UniProtKB-SubCell"/>
</dbReference>
<dbReference type="Pfam" id="PF03924">
    <property type="entry name" value="CHASE"/>
    <property type="match status" value="1"/>
</dbReference>
<dbReference type="CDD" id="cd01948">
    <property type="entry name" value="EAL"/>
    <property type="match status" value="1"/>
</dbReference>
<dbReference type="InterPro" id="IPR000014">
    <property type="entry name" value="PAS"/>
</dbReference>
<dbReference type="SMART" id="SM00091">
    <property type="entry name" value="PAS"/>
    <property type="match status" value="1"/>
</dbReference>
<dbReference type="EMBL" id="QFWV02000004">
    <property type="protein sequence ID" value="RKF07858.1"/>
    <property type="molecule type" value="Genomic_DNA"/>
</dbReference>
<comment type="caution">
    <text evidence="11">The sequence shown here is derived from an EMBL/GenBank/DDBJ whole genome shotgun (WGS) entry which is preliminary data.</text>
</comment>
<dbReference type="SUPFAM" id="SSF141868">
    <property type="entry name" value="EAL domain-like"/>
    <property type="match status" value="1"/>
</dbReference>
<dbReference type="InterPro" id="IPR035919">
    <property type="entry name" value="EAL_sf"/>
</dbReference>
<keyword evidence="2" id="KW-0812">Transmembrane</keyword>
<feature type="domain" description="PAC" evidence="7">
    <location>
        <begin position="365"/>
        <end position="416"/>
    </location>
</feature>
<dbReference type="SMART" id="SM01079">
    <property type="entry name" value="CHASE"/>
    <property type="match status" value="1"/>
</dbReference>
<feature type="domain" description="CHASE" evidence="8">
    <location>
        <begin position="90"/>
        <end position="231"/>
    </location>
</feature>
<dbReference type="InterPro" id="IPR001633">
    <property type="entry name" value="EAL_dom"/>
</dbReference>
<dbReference type="RefSeq" id="WP_109767852.1">
    <property type="nucleotide sequence ID" value="NZ_QFWV02000004.1"/>
</dbReference>
<evidence type="ECO:0000259" key="6">
    <source>
        <dbReference type="PROSITE" id="PS50112"/>
    </source>
</evidence>
<evidence type="ECO:0000256" key="2">
    <source>
        <dbReference type="ARBA" id="ARBA00022692"/>
    </source>
</evidence>
<dbReference type="SUPFAM" id="SSF55073">
    <property type="entry name" value="Nucleotide cyclase"/>
    <property type="match status" value="1"/>
</dbReference>
<dbReference type="InterPro" id="IPR013655">
    <property type="entry name" value="PAS_fold_3"/>
</dbReference>
<evidence type="ECO:0000256" key="5">
    <source>
        <dbReference type="SAM" id="Coils"/>
    </source>
</evidence>
<evidence type="ECO:0000256" key="4">
    <source>
        <dbReference type="ARBA" id="ARBA00023136"/>
    </source>
</evidence>
<reference evidence="11 12" key="1">
    <citation type="journal article" date="2018" name="Int. J. Syst. Bacteriol.">
        <title>Oceaniradius stylonemae gen. nov., sp. nov., isolated from a red alga, Stylonema cornu-cervi.</title>
        <authorList>
            <person name="Jeong S."/>
        </authorList>
    </citation>
    <scope>NUCLEOTIDE SEQUENCE [LARGE SCALE GENOMIC DNA]</scope>
    <source>
        <strain evidence="11 12">StC1</strain>
    </source>
</reference>
<feature type="domain" description="PAS" evidence="6">
    <location>
        <begin position="290"/>
        <end position="362"/>
    </location>
</feature>
<feature type="domain" description="GGDEF" evidence="10">
    <location>
        <begin position="464"/>
        <end position="600"/>
    </location>
</feature>
<evidence type="ECO:0000256" key="1">
    <source>
        <dbReference type="ARBA" id="ARBA00004370"/>
    </source>
</evidence>
<evidence type="ECO:0000313" key="11">
    <source>
        <dbReference type="EMBL" id="RKF07858.1"/>
    </source>
</evidence>
<accession>A0A3A8AEP5</accession>
<dbReference type="AlphaFoldDB" id="A0A3A8AEP5"/>
<dbReference type="Gene3D" id="3.20.20.450">
    <property type="entry name" value="EAL domain"/>
    <property type="match status" value="1"/>
</dbReference>
<dbReference type="Pfam" id="PF00990">
    <property type="entry name" value="GGDEF"/>
    <property type="match status" value="1"/>
</dbReference>
<dbReference type="PANTHER" id="PTHR44757:SF2">
    <property type="entry name" value="BIOFILM ARCHITECTURE MAINTENANCE PROTEIN MBAA"/>
    <property type="match status" value="1"/>
</dbReference>
<gene>
    <name evidence="11" type="ORF">DEM25_004150</name>
</gene>
<organism evidence="11 12">
    <name type="scientific">Oceaniradius stylonematis</name>
    <dbReference type="NCBI Taxonomy" id="2184161"/>
    <lineage>
        <taxon>Bacteria</taxon>
        <taxon>Pseudomonadati</taxon>
        <taxon>Pseudomonadota</taxon>
        <taxon>Alphaproteobacteria</taxon>
        <taxon>Hyphomicrobiales</taxon>
        <taxon>Ahrensiaceae</taxon>
        <taxon>Oceaniradius</taxon>
    </lineage>
</organism>
<dbReference type="InterPro" id="IPR035965">
    <property type="entry name" value="PAS-like_dom_sf"/>
</dbReference>
<protein>
    <submittedName>
        <fullName evidence="11">EAL domain-containing protein</fullName>
    </submittedName>
</protein>
<feature type="domain" description="EAL" evidence="9">
    <location>
        <begin position="609"/>
        <end position="860"/>
    </location>
</feature>
<feature type="coiled-coil region" evidence="5">
    <location>
        <begin position="270"/>
        <end position="297"/>
    </location>
</feature>
<dbReference type="InterPro" id="IPR006189">
    <property type="entry name" value="CHASE_dom"/>
</dbReference>
<dbReference type="InterPro" id="IPR052155">
    <property type="entry name" value="Biofilm_reg_signaling"/>
</dbReference>
<dbReference type="PROSITE" id="PS50839">
    <property type="entry name" value="CHASE"/>
    <property type="match status" value="1"/>
</dbReference>
<dbReference type="Gene3D" id="3.30.450.20">
    <property type="entry name" value="PAS domain"/>
    <property type="match status" value="1"/>
</dbReference>
<dbReference type="InterPro" id="IPR000160">
    <property type="entry name" value="GGDEF_dom"/>
</dbReference>
<dbReference type="PANTHER" id="PTHR44757">
    <property type="entry name" value="DIGUANYLATE CYCLASE DGCP"/>
    <property type="match status" value="1"/>
</dbReference>
<evidence type="ECO:0000259" key="8">
    <source>
        <dbReference type="PROSITE" id="PS50839"/>
    </source>
</evidence>
<dbReference type="InterPro" id="IPR000700">
    <property type="entry name" value="PAS-assoc_C"/>
</dbReference>
<name>A0A3A8AEP5_9HYPH</name>
<keyword evidence="12" id="KW-1185">Reference proteome</keyword>
<evidence type="ECO:0000259" key="10">
    <source>
        <dbReference type="PROSITE" id="PS50887"/>
    </source>
</evidence>
<dbReference type="CDD" id="cd01949">
    <property type="entry name" value="GGDEF"/>
    <property type="match status" value="1"/>
</dbReference>
<dbReference type="Gene3D" id="3.30.450.350">
    <property type="entry name" value="CHASE domain"/>
    <property type="match status" value="1"/>
</dbReference>
<dbReference type="SMART" id="SM00052">
    <property type="entry name" value="EAL"/>
    <property type="match status" value="1"/>
</dbReference>
<comment type="subcellular location">
    <subcellularLocation>
        <location evidence="1">Membrane</location>
    </subcellularLocation>
</comment>
<dbReference type="OrthoDB" id="9814202at2"/>
<proteinExistence type="predicted"/>
<evidence type="ECO:0000256" key="3">
    <source>
        <dbReference type="ARBA" id="ARBA00022989"/>
    </source>
</evidence>